<evidence type="ECO:0000256" key="1">
    <source>
        <dbReference type="SAM" id="MobiDB-lite"/>
    </source>
</evidence>
<reference evidence="2 3" key="1">
    <citation type="journal article" date="2022" name="Allergy">
        <title>Genome assembly and annotation of Periplaneta americana reveal a comprehensive cockroach allergen profile.</title>
        <authorList>
            <person name="Wang L."/>
            <person name="Xiong Q."/>
            <person name="Saelim N."/>
            <person name="Wang L."/>
            <person name="Nong W."/>
            <person name="Wan A.T."/>
            <person name="Shi M."/>
            <person name="Liu X."/>
            <person name="Cao Q."/>
            <person name="Hui J.H.L."/>
            <person name="Sookrung N."/>
            <person name="Leung T.F."/>
            <person name="Tungtrongchitr A."/>
            <person name="Tsui S.K.W."/>
        </authorList>
    </citation>
    <scope>NUCLEOTIDE SEQUENCE [LARGE SCALE GENOMIC DNA]</scope>
    <source>
        <strain evidence="2">PWHHKU_190912</strain>
    </source>
</reference>
<evidence type="ECO:0000313" key="2">
    <source>
        <dbReference type="EMBL" id="KAJ4444766.1"/>
    </source>
</evidence>
<evidence type="ECO:0000313" key="3">
    <source>
        <dbReference type="Proteomes" id="UP001148838"/>
    </source>
</evidence>
<gene>
    <name evidence="2" type="ORF">ANN_06563</name>
</gene>
<feature type="region of interest" description="Disordered" evidence="1">
    <location>
        <begin position="83"/>
        <end position="102"/>
    </location>
</feature>
<protein>
    <submittedName>
        <fullName evidence="2">Uncharacterized protein</fullName>
    </submittedName>
</protein>
<sequence>MQWSGIHSRNKPRWCSCMAKQMKTVERQHGCIEPRTLADSTTHITQHLEPFFSASVSMGPLRQTNVQGGRRLRTPDVEEHVLHDFENNPDTSCRQVARQHGR</sequence>
<organism evidence="2 3">
    <name type="scientific">Periplaneta americana</name>
    <name type="common">American cockroach</name>
    <name type="synonym">Blatta americana</name>
    <dbReference type="NCBI Taxonomy" id="6978"/>
    <lineage>
        <taxon>Eukaryota</taxon>
        <taxon>Metazoa</taxon>
        <taxon>Ecdysozoa</taxon>
        <taxon>Arthropoda</taxon>
        <taxon>Hexapoda</taxon>
        <taxon>Insecta</taxon>
        <taxon>Pterygota</taxon>
        <taxon>Neoptera</taxon>
        <taxon>Polyneoptera</taxon>
        <taxon>Dictyoptera</taxon>
        <taxon>Blattodea</taxon>
        <taxon>Blattoidea</taxon>
        <taxon>Blattidae</taxon>
        <taxon>Blattinae</taxon>
        <taxon>Periplaneta</taxon>
    </lineage>
</organism>
<keyword evidence="3" id="KW-1185">Reference proteome</keyword>
<name>A0ABQ8TFH5_PERAM</name>
<accession>A0ABQ8TFH5</accession>
<dbReference type="EMBL" id="JAJSOF020000011">
    <property type="protein sequence ID" value="KAJ4444766.1"/>
    <property type="molecule type" value="Genomic_DNA"/>
</dbReference>
<proteinExistence type="predicted"/>
<comment type="caution">
    <text evidence="2">The sequence shown here is derived from an EMBL/GenBank/DDBJ whole genome shotgun (WGS) entry which is preliminary data.</text>
</comment>
<dbReference type="Proteomes" id="UP001148838">
    <property type="component" value="Unassembled WGS sequence"/>
</dbReference>